<dbReference type="Pfam" id="PF01523">
    <property type="entry name" value="PmbA_TldD_1st"/>
    <property type="match status" value="1"/>
</dbReference>
<feature type="domain" description="Metalloprotease TldD/E central" evidence="7">
    <location>
        <begin position="113"/>
        <end position="223"/>
    </location>
</feature>
<evidence type="ECO:0000256" key="3">
    <source>
        <dbReference type="ARBA" id="ARBA00022801"/>
    </source>
</evidence>
<keyword evidence="2" id="KW-0645">Protease</keyword>
<dbReference type="GO" id="GO:0008237">
    <property type="term" value="F:metallopeptidase activity"/>
    <property type="evidence" value="ECO:0007669"/>
    <property type="project" value="UniProtKB-KW"/>
</dbReference>
<evidence type="ECO:0000259" key="6">
    <source>
        <dbReference type="Pfam" id="PF19289"/>
    </source>
</evidence>
<dbReference type="PANTHER" id="PTHR30624:SF10">
    <property type="entry name" value="CONSERVED PROTEIN"/>
    <property type="match status" value="1"/>
</dbReference>
<evidence type="ECO:0000259" key="7">
    <source>
        <dbReference type="Pfam" id="PF19290"/>
    </source>
</evidence>
<feature type="domain" description="Metalloprotease TldD/E N-terminal" evidence="5">
    <location>
        <begin position="21"/>
        <end position="83"/>
    </location>
</feature>
<dbReference type="AlphaFoldDB" id="A0AA43GPS4"/>
<evidence type="ECO:0000256" key="2">
    <source>
        <dbReference type="ARBA" id="ARBA00022670"/>
    </source>
</evidence>
<evidence type="ECO:0000259" key="5">
    <source>
        <dbReference type="Pfam" id="PF01523"/>
    </source>
</evidence>
<dbReference type="GO" id="GO:0005829">
    <property type="term" value="C:cytosol"/>
    <property type="evidence" value="ECO:0007669"/>
    <property type="project" value="TreeGrafter"/>
</dbReference>
<dbReference type="InterPro" id="IPR045570">
    <property type="entry name" value="Metalloprtase-TldD/E_cen_dom"/>
</dbReference>
<dbReference type="InterPro" id="IPR036059">
    <property type="entry name" value="TldD/PmbA_sf"/>
</dbReference>
<dbReference type="PANTHER" id="PTHR30624">
    <property type="entry name" value="UNCHARACTERIZED PROTEIN TLDD AND PMBA"/>
    <property type="match status" value="1"/>
</dbReference>
<dbReference type="Gene3D" id="3.30.2290.10">
    <property type="entry name" value="PmbA/TldD superfamily"/>
    <property type="match status" value="1"/>
</dbReference>
<keyword evidence="9" id="KW-1185">Reference proteome</keyword>
<dbReference type="EMBL" id="JANQDH010000023">
    <property type="protein sequence ID" value="MDH6059482.1"/>
    <property type="molecule type" value="Genomic_DNA"/>
</dbReference>
<reference evidence="8 9" key="1">
    <citation type="journal article" date="2023" name="J. Phycol.">
        <title>Chrysosporum ovalisporum is synonymous with the true-branching cyanobacterium Umezakia natans (Nostocales/Aphanizomenonaceae).</title>
        <authorList>
            <person name="McGregor G.B."/>
            <person name="Sendall B.C."/>
            <person name="Niiyama Y."/>
            <person name="Tuji A."/>
            <person name="Willis A."/>
        </authorList>
    </citation>
    <scope>NUCLEOTIDE SEQUENCE [LARGE SCALE GENOMIC DNA]</scope>
    <source>
        <strain evidence="8 9">ANA360D</strain>
    </source>
</reference>
<accession>A0AA43GPS4</accession>
<evidence type="ECO:0000313" key="8">
    <source>
        <dbReference type="EMBL" id="MDH6059482.1"/>
    </source>
</evidence>
<dbReference type="InterPro" id="IPR002510">
    <property type="entry name" value="Metalloprtase-TldD/E_N"/>
</dbReference>
<dbReference type="InterPro" id="IPR045569">
    <property type="entry name" value="Metalloprtase-TldD/E_C"/>
</dbReference>
<dbReference type="InterPro" id="IPR035068">
    <property type="entry name" value="TldD/PmbA_N"/>
</dbReference>
<comment type="similarity">
    <text evidence="1">Belongs to the peptidase U62 family.</text>
</comment>
<dbReference type="Pfam" id="PF19290">
    <property type="entry name" value="PmbA_TldD_2nd"/>
    <property type="match status" value="1"/>
</dbReference>
<organism evidence="8 9">
    <name type="scientific">Chrysosporum bergii ANA360D</name>
    <dbReference type="NCBI Taxonomy" id="617107"/>
    <lineage>
        <taxon>Bacteria</taxon>
        <taxon>Bacillati</taxon>
        <taxon>Cyanobacteriota</taxon>
        <taxon>Cyanophyceae</taxon>
        <taxon>Nostocales</taxon>
        <taxon>Nodulariaceae</taxon>
        <taxon>Chrysosporum</taxon>
    </lineage>
</organism>
<feature type="domain" description="Metalloprotease TldD/E C-terminal" evidence="6">
    <location>
        <begin position="233"/>
        <end position="452"/>
    </location>
</feature>
<dbReference type="SUPFAM" id="SSF111283">
    <property type="entry name" value="Putative modulator of DNA gyrase, PmbA/TldD"/>
    <property type="match status" value="1"/>
</dbReference>
<proteinExistence type="inferred from homology"/>
<evidence type="ECO:0000256" key="1">
    <source>
        <dbReference type="ARBA" id="ARBA00005836"/>
    </source>
</evidence>
<evidence type="ECO:0000256" key="4">
    <source>
        <dbReference type="ARBA" id="ARBA00023049"/>
    </source>
</evidence>
<gene>
    <name evidence="8" type="ORF">NWP17_03360</name>
</gene>
<dbReference type="Proteomes" id="UP001159387">
    <property type="component" value="Unassembled WGS sequence"/>
</dbReference>
<dbReference type="RefSeq" id="WP_280653497.1">
    <property type="nucleotide sequence ID" value="NZ_JANQDH010000023.1"/>
</dbReference>
<sequence>MLSQLTQAIATVNIPADWIGIRAVRKKSSTRHVRDGLPQTNGKSINMGAMVEVLVNGCLGYAATNSLELSSLQAAAQAAYKQAIAASQWWIYPFTEKQRPKVVGEYYSPHLQPLDTFSPEEINHLLIRICQTLKIDDKIVQTTASATTTERETWFVSSNGSEVYQKIIFIITHYAATAQDGSIVQQRSNNGWQAHCYQGGWELLKQEQLWPRVQQIGEQALELLTAPECPNTRTNLVLAPDQMMLQIHESVGHPLEIDRILGDERNYAGGSFVKTSDFGKLSYGSPLMNITFDPTVPGEFASYGFDDTGATAKREYVIKQGILQRGLGSLESQARSGILGVACARACSWNRPPIDRMANLNLEPNLEPGNASLAEMISSIEHGVYMESNRSWSIDDRRYKFQFGCEYAKLIENGQFTTTLRNPNYRATTPEFWHSLIHVGNADNWEMYGTAMCGKGEPNQAIWVGHGSPVCVFADVEVFSH</sequence>
<keyword evidence="4" id="KW-0482">Metalloprotease</keyword>
<dbReference type="GO" id="GO:0006508">
    <property type="term" value="P:proteolysis"/>
    <property type="evidence" value="ECO:0007669"/>
    <property type="project" value="UniProtKB-KW"/>
</dbReference>
<evidence type="ECO:0000313" key="9">
    <source>
        <dbReference type="Proteomes" id="UP001159387"/>
    </source>
</evidence>
<dbReference type="Pfam" id="PF19289">
    <property type="entry name" value="PmbA_TldD_3rd"/>
    <property type="match status" value="1"/>
</dbReference>
<keyword evidence="3" id="KW-0378">Hydrolase</keyword>
<comment type="caution">
    <text evidence="8">The sequence shown here is derived from an EMBL/GenBank/DDBJ whole genome shotgun (WGS) entry which is preliminary data.</text>
</comment>
<protein>
    <submittedName>
        <fullName evidence="8">TldD/PmbA family protein</fullName>
    </submittedName>
</protein>
<dbReference type="InterPro" id="IPR051463">
    <property type="entry name" value="Peptidase_U62_metallo"/>
</dbReference>
<name>A0AA43GPS4_9CYAN</name>